<dbReference type="PANTHER" id="PTHR24220:SF86">
    <property type="entry name" value="ABC TRANSPORTER ABCH.1"/>
    <property type="match status" value="1"/>
</dbReference>
<proteinExistence type="inferred from homology"/>
<feature type="domain" description="ABC transporter" evidence="5">
    <location>
        <begin position="8"/>
        <end position="227"/>
    </location>
</feature>
<reference evidence="6 7" key="1">
    <citation type="journal article" date="2017" name="Genome Announc.">
        <title>Complete Genome Sequences of Two Acetylene-Fermenting Pelobacter acetylenicus Strains.</title>
        <authorList>
            <person name="Sutton J.M."/>
            <person name="Baesman S.M."/>
            <person name="Fierst J.L."/>
            <person name="Poret-Peterson A.T."/>
            <person name="Oremland R.S."/>
            <person name="Dunlap D.S."/>
            <person name="Akob D.M."/>
        </authorList>
    </citation>
    <scope>NUCLEOTIDE SEQUENCE [LARGE SCALE GENOMIC DNA]</scope>
    <source>
        <strain evidence="6 7">SFB93</strain>
    </source>
</reference>
<dbReference type="Proteomes" id="UP000182517">
    <property type="component" value="Chromosome"/>
</dbReference>
<dbReference type="GO" id="GO:0005524">
    <property type="term" value="F:ATP binding"/>
    <property type="evidence" value="ECO:0007669"/>
    <property type="project" value="UniProtKB-KW"/>
</dbReference>
<dbReference type="EMBL" id="CP015519">
    <property type="protein sequence ID" value="APG28288.1"/>
    <property type="molecule type" value="Genomic_DNA"/>
</dbReference>
<dbReference type="GO" id="GO:0098796">
    <property type="term" value="C:membrane protein complex"/>
    <property type="evidence" value="ECO:0007669"/>
    <property type="project" value="UniProtKB-ARBA"/>
</dbReference>
<dbReference type="PANTHER" id="PTHR24220">
    <property type="entry name" value="IMPORT ATP-BINDING PROTEIN"/>
    <property type="match status" value="1"/>
</dbReference>
<dbReference type="GO" id="GO:0016887">
    <property type="term" value="F:ATP hydrolysis activity"/>
    <property type="evidence" value="ECO:0007669"/>
    <property type="project" value="InterPro"/>
</dbReference>
<dbReference type="SMART" id="SM00382">
    <property type="entry name" value="AAA"/>
    <property type="match status" value="1"/>
</dbReference>
<dbReference type="InterPro" id="IPR003593">
    <property type="entry name" value="AAA+_ATPase"/>
</dbReference>
<dbReference type="AlphaFoldDB" id="A0A1L3GRK2"/>
<dbReference type="GO" id="GO:0005886">
    <property type="term" value="C:plasma membrane"/>
    <property type="evidence" value="ECO:0007669"/>
    <property type="project" value="TreeGrafter"/>
</dbReference>
<dbReference type="KEGG" id="pef:A7E78_10780"/>
<accession>A0A1L3GRK2</accession>
<evidence type="ECO:0000256" key="2">
    <source>
        <dbReference type="ARBA" id="ARBA00022741"/>
    </source>
</evidence>
<keyword evidence="1" id="KW-0813">Transport</keyword>
<dbReference type="GO" id="GO:0022857">
    <property type="term" value="F:transmembrane transporter activity"/>
    <property type="evidence" value="ECO:0007669"/>
    <property type="project" value="TreeGrafter"/>
</dbReference>
<dbReference type="Pfam" id="PF00005">
    <property type="entry name" value="ABC_tran"/>
    <property type="match status" value="1"/>
</dbReference>
<keyword evidence="2" id="KW-0547">Nucleotide-binding</keyword>
<evidence type="ECO:0000313" key="7">
    <source>
        <dbReference type="Proteomes" id="UP000182517"/>
    </source>
</evidence>
<protein>
    <submittedName>
        <fullName evidence="6">Macrolide ABC transporter ATP-binding protein</fullName>
    </submittedName>
</protein>
<evidence type="ECO:0000256" key="4">
    <source>
        <dbReference type="ARBA" id="ARBA00038388"/>
    </source>
</evidence>
<dbReference type="SUPFAM" id="SSF52540">
    <property type="entry name" value="P-loop containing nucleoside triphosphate hydrolases"/>
    <property type="match status" value="1"/>
</dbReference>
<dbReference type="InterPro" id="IPR017871">
    <property type="entry name" value="ABC_transporter-like_CS"/>
</dbReference>
<sequence>MSGSEPIIRLEQIDKTYLQGDLTIEVLKNIDLSVSPGEFIALQGASGSGKSTLMHILGLLDRPSSGRYLFQGQNVAELADDRLSELRNRQFGFIFQSFYLVPYVTALENVILPGLYSATPAGQLRQRAQKLLEQVGLADRMHFRPSQLSGGQQQRVAMARALMNDPPLLLADEPTGQLDSSTSAGIMELLREMHDQGRTVILVTHEAEVSAAAERIIVLHDGRIEPS</sequence>
<dbReference type="InterPro" id="IPR003439">
    <property type="entry name" value="ABC_transporter-like_ATP-bd"/>
</dbReference>
<evidence type="ECO:0000313" key="6">
    <source>
        <dbReference type="EMBL" id="APG28288.1"/>
    </source>
</evidence>
<evidence type="ECO:0000256" key="1">
    <source>
        <dbReference type="ARBA" id="ARBA00022448"/>
    </source>
</evidence>
<dbReference type="InterPro" id="IPR017911">
    <property type="entry name" value="MacB-like_ATP-bd"/>
</dbReference>
<dbReference type="InterPro" id="IPR027417">
    <property type="entry name" value="P-loop_NTPase"/>
</dbReference>
<dbReference type="InterPro" id="IPR015854">
    <property type="entry name" value="ABC_transpr_LolD-like"/>
</dbReference>
<dbReference type="OrthoDB" id="9809450at2"/>
<dbReference type="CDD" id="cd03255">
    <property type="entry name" value="ABC_MJ0796_LolCDE_FtsE"/>
    <property type="match status" value="1"/>
</dbReference>
<evidence type="ECO:0000256" key="3">
    <source>
        <dbReference type="ARBA" id="ARBA00022840"/>
    </source>
</evidence>
<keyword evidence="7" id="KW-1185">Reference proteome</keyword>
<name>A0A1L3GRK2_9BACT</name>
<dbReference type="PROSITE" id="PS00211">
    <property type="entry name" value="ABC_TRANSPORTER_1"/>
    <property type="match status" value="1"/>
</dbReference>
<dbReference type="Gene3D" id="3.40.50.300">
    <property type="entry name" value="P-loop containing nucleotide triphosphate hydrolases"/>
    <property type="match status" value="1"/>
</dbReference>
<organism evidence="6 7">
    <name type="scientific">Syntrophotalea acetylenivorans</name>
    <dbReference type="NCBI Taxonomy" id="1842532"/>
    <lineage>
        <taxon>Bacteria</taxon>
        <taxon>Pseudomonadati</taxon>
        <taxon>Thermodesulfobacteriota</taxon>
        <taxon>Desulfuromonadia</taxon>
        <taxon>Desulfuromonadales</taxon>
        <taxon>Syntrophotaleaceae</taxon>
        <taxon>Syntrophotalea</taxon>
    </lineage>
</organism>
<dbReference type="RefSeq" id="WP_072284298.1">
    <property type="nucleotide sequence ID" value="NZ_CP015519.1"/>
</dbReference>
<gene>
    <name evidence="6" type="ORF">A7E78_10780</name>
</gene>
<dbReference type="STRING" id="1842532.A7E78_10780"/>
<dbReference type="PROSITE" id="PS50893">
    <property type="entry name" value="ABC_TRANSPORTER_2"/>
    <property type="match status" value="1"/>
</dbReference>
<keyword evidence="3 6" id="KW-0067">ATP-binding</keyword>
<evidence type="ECO:0000259" key="5">
    <source>
        <dbReference type="PROSITE" id="PS50893"/>
    </source>
</evidence>
<dbReference type="FunFam" id="3.40.50.300:FF:000032">
    <property type="entry name" value="Export ABC transporter ATP-binding protein"/>
    <property type="match status" value="1"/>
</dbReference>
<comment type="similarity">
    <text evidence="4">Belongs to the ABC transporter superfamily. Macrolide exporter (TC 3.A.1.122) family.</text>
</comment>